<protein>
    <submittedName>
        <fullName evidence="1">Uncharacterized protein</fullName>
    </submittedName>
</protein>
<accession>A0A397I827</accession>
<sequence length="201" mass="22765">MEDYFLYPQKINENDEDLSLDYEDSENNENNENLSLDKYNENLILDENKNSGLNLSNPYHADNFGLGPTLYTWTQPHDLCAQTYEFTLALFSEYDYGAIFTFFMVQTSVIPDHAELNIPRDGISLPPPLPSASGSCITEGETEFCEPILHILPPTGTDPPDAFETEESLIKYLLFILTQGSSESPSLRKYIKIVLGNIMFN</sequence>
<dbReference type="EMBL" id="PQFF01000259">
    <property type="protein sequence ID" value="RHZ69524.1"/>
    <property type="molecule type" value="Genomic_DNA"/>
</dbReference>
<evidence type="ECO:0000313" key="1">
    <source>
        <dbReference type="EMBL" id="RHZ69524.1"/>
    </source>
</evidence>
<organism evidence="1 2">
    <name type="scientific">Diversispora epigaea</name>
    <dbReference type="NCBI Taxonomy" id="1348612"/>
    <lineage>
        <taxon>Eukaryota</taxon>
        <taxon>Fungi</taxon>
        <taxon>Fungi incertae sedis</taxon>
        <taxon>Mucoromycota</taxon>
        <taxon>Glomeromycotina</taxon>
        <taxon>Glomeromycetes</taxon>
        <taxon>Diversisporales</taxon>
        <taxon>Diversisporaceae</taxon>
        <taxon>Diversispora</taxon>
    </lineage>
</organism>
<dbReference type="Proteomes" id="UP000266861">
    <property type="component" value="Unassembled WGS sequence"/>
</dbReference>
<proteinExistence type="predicted"/>
<gene>
    <name evidence="1" type="ORF">Glove_283g29</name>
</gene>
<dbReference type="AlphaFoldDB" id="A0A397I827"/>
<evidence type="ECO:0000313" key="2">
    <source>
        <dbReference type="Proteomes" id="UP000266861"/>
    </source>
</evidence>
<name>A0A397I827_9GLOM</name>
<reference evidence="1 2" key="1">
    <citation type="submission" date="2018-08" db="EMBL/GenBank/DDBJ databases">
        <title>Genome and evolution of the arbuscular mycorrhizal fungus Diversispora epigaea (formerly Glomus versiforme) and its bacterial endosymbionts.</title>
        <authorList>
            <person name="Sun X."/>
            <person name="Fei Z."/>
            <person name="Harrison M."/>
        </authorList>
    </citation>
    <scope>NUCLEOTIDE SEQUENCE [LARGE SCALE GENOMIC DNA]</scope>
    <source>
        <strain evidence="1 2">IT104</strain>
    </source>
</reference>
<comment type="caution">
    <text evidence="1">The sequence shown here is derived from an EMBL/GenBank/DDBJ whole genome shotgun (WGS) entry which is preliminary data.</text>
</comment>
<keyword evidence="2" id="KW-1185">Reference proteome</keyword>